<keyword evidence="2" id="KW-1185">Reference proteome</keyword>
<dbReference type="InterPro" id="IPR052036">
    <property type="entry name" value="Hydrolase/PRTase-associated"/>
</dbReference>
<dbReference type="PANTHER" id="PTHR31299">
    <property type="entry name" value="ESTERASE, PUTATIVE (AFU_ORTHOLOGUE AFUA_1G05850)-RELATED"/>
    <property type="match status" value="1"/>
</dbReference>
<name>A0ABY2B1C4_9FLAO</name>
<dbReference type="InterPro" id="IPR008969">
    <property type="entry name" value="CarboxyPept-like_regulatory"/>
</dbReference>
<dbReference type="Gene3D" id="3.40.1660.10">
    <property type="entry name" value="EreA-like (biosynthetic domain)"/>
    <property type="match status" value="2"/>
</dbReference>
<dbReference type="PANTHER" id="PTHR31299:SF0">
    <property type="entry name" value="ESTERASE, PUTATIVE (AFU_ORTHOLOGUE AFUA_1G05850)-RELATED"/>
    <property type="match status" value="1"/>
</dbReference>
<protein>
    <submittedName>
        <fullName evidence="1">Erythromycin esterase-like protein</fullName>
    </submittedName>
</protein>
<sequence length="825" mass="95049">MIFAGIVMNSTSMFAQYSFGSKLYSMSEKNDYSFLEKILKNKQVVLLGEQSHGDGATFEEKVKIIKYLTNKGKFNTIVFESGMYENYKAWKLYSTGKATSSIYYQSIYSLWSTTQSFQKLLDHIDRRAILKDSIKIIGFDSQEKGELFKKYFIDDLRKTFNDRQIIINDQTYNTIKKVFIDKDLKEFADNKKDSIYLYQQYELLLSSFQKMHNLSKDEKMIKQVVLSQIAQVDFDIKVLQGYKIAFQNPRDAQMARNLIFLTELYPNEKMVCWGASYHFSNRIKDFDYTDITEDYLKRQVALEQTNSVNPISTFEDVKMLGDAHPMGEFLKNHFKSKIYSIAFSSFEGEYGIAEGKSYPILTPPAKSVEQTLAQDSNDKIFLNFDKKFMGKYYCSALGNMPLKANWNSIFDGLIFIKTAFAPPLSSYKTRDISSADSQNFSISGETLDLESDKIIPNADVYLMNCNKSVVANDKGMFHFTIPKSSFNDKLIISAMGYYSDTLSVSQLEKSNKELLQIKLKKETDIGFSLNEVLISSSRKKMNNLSAKTILKKAKSAIQYNYYQAPFNQKFFFRAQTKKQSGLTSNEKAFINTYSPNGFKVSQDPASNYFGEILQYKNIANTESKENWKGIGYLGVIIFRSILLSNQNVLYKTSSFDLQKEKIIEYNGRKVYVISFINKAPDVFSTGFGNPPAKSATGYIYIDVMSFAILKFEHFVVLYPDQPNDQENVIIESTHKITETFKLVNGKYFMNYCNEKVENKYLSKKDKKLLSELNTNYDLMSVDILTNNVEVISRPIDRLKLDIKIKDNPVNLDYNNFLLEDEDIKF</sequence>
<organism evidence="1 2">
    <name type="scientific">Flavobacterium circumlabens</name>
    <dbReference type="NCBI Taxonomy" id="2133765"/>
    <lineage>
        <taxon>Bacteria</taxon>
        <taxon>Pseudomonadati</taxon>
        <taxon>Bacteroidota</taxon>
        <taxon>Flavobacteriia</taxon>
        <taxon>Flavobacteriales</taxon>
        <taxon>Flavobacteriaceae</taxon>
        <taxon>Flavobacterium</taxon>
    </lineage>
</organism>
<evidence type="ECO:0000313" key="1">
    <source>
        <dbReference type="EMBL" id="TCN59655.1"/>
    </source>
</evidence>
<evidence type="ECO:0000313" key="2">
    <source>
        <dbReference type="Proteomes" id="UP000295270"/>
    </source>
</evidence>
<gene>
    <name evidence="1" type="ORF">EV142_102273</name>
</gene>
<dbReference type="Proteomes" id="UP000295270">
    <property type="component" value="Unassembled WGS sequence"/>
</dbReference>
<accession>A0ABY2B1C4</accession>
<comment type="caution">
    <text evidence="1">The sequence shown here is derived from an EMBL/GenBank/DDBJ whole genome shotgun (WGS) entry which is preliminary data.</text>
</comment>
<proteinExistence type="predicted"/>
<dbReference type="Pfam" id="PF13715">
    <property type="entry name" value="CarbopepD_reg_2"/>
    <property type="match status" value="1"/>
</dbReference>
<dbReference type="SUPFAM" id="SSF49464">
    <property type="entry name" value="Carboxypeptidase regulatory domain-like"/>
    <property type="match status" value="1"/>
</dbReference>
<dbReference type="Pfam" id="PF05139">
    <property type="entry name" value="Erythro_esteras"/>
    <property type="match status" value="1"/>
</dbReference>
<reference evidence="1 2" key="1">
    <citation type="journal article" date="2015" name="Stand. Genomic Sci.">
        <title>Genomic Encyclopedia of Bacterial and Archaeal Type Strains, Phase III: the genomes of soil and plant-associated and newly described type strains.</title>
        <authorList>
            <person name="Whitman W.B."/>
            <person name="Woyke T."/>
            <person name="Klenk H.P."/>
            <person name="Zhou Y."/>
            <person name="Lilburn T.G."/>
            <person name="Beck B.J."/>
            <person name="De Vos P."/>
            <person name="Vandamme P."/>
            <person name="Eisen J.A."/>
            <person name="Garrity G."/>
            <person name="Hugenholtz P."/>
            <person name="Kyrpides N.C."/>
        </authorList>
    </citation>
    <scope>NUCLEOTIDE SEQUENCE [LARGE SCALE GENOMIC DNA]</scope>
    <source>
        <strain evidence="1 2">P5626</strain>
    </source>
</reference>
<dbReference type="CDD" id="cd14728">
    <property type="entry name" value="Ere-like"/>
    <property type="match status" value="1"/>
</dbReference>
<dbReference type="SUPFAM" id="SSF159501">
    <property type="entry name" value="EreA/ChaN-like"/>
    <property type="match status" value="1"/>
</dbReference>
<dbReference type="EMBL" id="SLWA01000002">
    <property type="protein sequence ID" value="TCN59655.1"/>
    <property type="molecule type" value="Genomic_DNA"/>
</dbReference>
<dbReference type="InterPro" id="IPR007815">
    <property type="entry name" value="Emycin_Estase"/>
</dbReference>